<gene>
    <name evidence="3" type="ORF">AArcSl_2329</name>
</gene>
<keyword evidence="2" id="KW-0472">Membrane</keyword>
<keyword evidence="2" id="KW-1133">Transmembrane helix</keyword>
<keyword evidence="4" id="KW-1185">Reference proteome</keyword>
<keyword evidence="2" id="KW-0812">Transmembrane</keyword>
<proteinExistence type="predicted"/>
<dbReference type="RefSeq" id="WP_119819373.1">
    <property type="nucleotide sequence ID" value="NZ_CP025066.1"/>
</dbReference>
<feature type="region of interest" description="Disordered" evidence="1">
    <location>
        <begin position="22"/>
        <end position="49"/>
    </location>
</feature>
<dbReference type="GeneID" id="59467448"/>
<name>A0A343TLH9_9EURY</name>
<dbReference type="Proteomes" id="UP000263012">
    <property type="component" value="Chromosome"/>
</dbReference>
<feature type="compositionally biased region" description="Basic and acidic residues" evidence="1">
    <location>
        <begin position="25"/>
        <end position="35"/>
    </location>
</feature>
<protein>
    <submittedName>
        <fullName evidence="3">Uncharacterized protein</fullName>
    </submittedName>
</protein>
<evidence type="ECO:0000313" key="3">
    <source>
        <dbReference type="EMBL" id="AUX09951.1"/>
    </source>
</evidence>
<dbReference type="KEGG" id="hdf:AArcSl_2329"/>
<evidence type="ECO:0000256" key="2">
    <source>
        <dbReference type="SAM" id="Phobius"/>
    </source>
</evidence>
<dbReference type="EMBL" id="CP025066">
    <property type="protein sequence ID" value="AUX09951.1"/>
    <property type="molecule type" value="Genomic_DNA"/>
</dbReference>
<evidence type="ECO:0000256" key="1">
    <source>
        <dbReference type="SAM" id="MobiDB-lite"/>
    </source>
</evidence>
<accession>A0A343TLH9</accession>
<organism evidence="3 4">
    <name type="scientific">Halalkaliarchaeum desulfuricum</name>
    <dbReference type="NCBI Taxonomy" id="2055893"/>
    <lineage>
        <taxon>Archaea</taxon>
        <taxon>Methanobacteriati</taxon>
        <taxon>Methanobacteriota</taxon>
        <taxon>Stenosarchaea group</taxon>
        <taxon>Halobacteria</taxon>
        <taxon>Halobacteriales</taxon>
        <taxon>Haloferacaceae</taxon>
        <taxon>Halalkaliarchaeum</taxon>
    </lineage>
</organism>
<evidence type="ECO:0000313" key="4">
    <source>
        <dbReference type="Proteomes" id="UP000263012"/>
    </source>
</evidence>
<sequence>MTEKKFTLLELHLQDGVQLSIGGKISDDDHDHSDHDQDDEDHDDHDHSHAGRNALFLTLGLLIGVAAAVTARRVLGSDLEAAEELDAMTD</sequence>
<feature type="transmembrane region" description="Helical" evidence="2">
    <location>
        <begin position="54"/>
        <end position="71"/>
    </location>
</feature>
<reference evidence="4" key="1">
    <citation type="submission" date="2017-11" db="EMBL/GenBank/DDBJ databases">
        <title>Phenotypic and genomic properties of facultatively anaerobic sulfur-reducing natronoarchaea from hypersaline soda lakes.</title>
        <authorList>
            <person name="Sorokin D.Y."/>
            <person name="Kublanov I.V."/>
            <person name="Roman P."/>
            <person name="Sinninghe Damste J.S."/>
            <person name="Golyshin P.N."/>
            <person name="Rojo D."/>
            <person name="Ciordia S."/>
            <person name="Mena M.D.C."/>
            <person name="Ferrer M."/>
            <person name="Messina E."/>
            <person name="Smedile F."/>
            <person name="La Spada G."/>
            <person name="La Cono V."/>
            <person name="Yakimov M.M."/>
        </authorList>
    </citation>
    <scope>NUCLEOTIDE SEQUENCE [LARGE SCALE GENOMIC DNA]</scope>
    <source>
        <strain evidence="4">AArc-Sl</strain>
    </source>
</reference>
<dbReference type="AlphaFoldDB" id="A0A343TLH9"/>